<evidence type="ECO:0000313" key="7">
    <source>
        <dbReference type="EMBL" id="AZG74977.1"/>
    </source>
</evidence>
<evidence type="ECO:0000256" key="4">
    <source>
        <dbReference type="PROSITE-ProRule" id="PRU00284"/>
    </source>
</evidence>
<dbReference type="SMART" id="SM00283">
    <property type="entry name" value="MA"/>
    <property type="match status" value="1"/>
</dbReference>
<dbReference type="Pfam" id="PF00015">
    <property type="entry name" value="MCPsignal"/>
    <property type="match status" value="1"/>
</dbReference>
<feature type="transmembrane region" description="Helical" evidence="5">
    <location>
        <begin position="112"/>
        <end position="130"/>
    </location>
</feature>
<feature type="transmembrane region" description="Helical" evidence="5">
    <location>
        <begin position="151"/>
        <end position="173"/>
    </location>
</feature>
<evidence type="ECO:0000256" key="5">
    <source>
        <dbReference type="SAM" id="Phobius"/>
    </source>
</evidence>
<gene>
    <name evidence="7" type="ORF">EGC82_20795</name>
</gene>
<evidence type="ECO:0000256" key="1">
    <source>
        <dbReference type="ARBA" id="ARBA00004370"/>
    </source>
</evidence>
<dbReference type="GO" id="GO:0007165">
    <property type="term" value="P:signal transduction"/>
    <property type="evidence" value="ECO:0007669"/>
    <property type="project" value="UniProtKB-KW"/>
</dbReference>
<keyword evidence="5" id="KW-0812">Transmembrane</keyword>
<dbReference type="InterPro" id="IPR004090">
    <property type="entry name" value="Chemotax_Me-accpt_rcpt"/>
</dbReference>
<dbReference type="EMBL" id="CP034015">
    <property type="protein sequence ID" value="AZG74977.1"/>
    <property type="molecule type" value="Genomic_DNA"/>
</dbReference>
<comment type="subcellular location">
    <subcellularLocation>
        <location evidence="1">Membrane</location>
    </subcellularLocation>
</comment>
<evidence type="ECO:0000256" key="2">
    <source>
        <dbReference type="ARBA" id="ARBA00023224"/>
    </source>
</evidence>
<keyword evidence="8" id="KW-1185">Reference proteome</keyword>
<evidence type="ECO:0000313" key="8">
    <source>
        <dbReference type="Proteomes" id="UP000278035"/>
    </source>
</evidence>
<evidence type="ECO:0000259" key="6">
    <source>
        <dbReference type="PROSITE" id="PS50111"/>
    </source>
</evidence>
<feature type="transmembrane region" description="Helical" evidence="5">
    <location>
        <begin position="41"/>
        <end position="59"/>
    </location>
</feature>
<feature type="transmembrane region" description="Helical" evidence="5">
    <location>
        <begin position="16"/>
        <end position="34"/>
    </location>
</feature>
<dbReference type="PRINTS" id="PR00260">
    <property type="entry name" value="CHEMTRNSDUCR"/>
</dbReference>
<feature type="transmembrane region" description="Helical" evidence="5">
    <location>
        <begin position="65"/>
        <end position="82"/>
    </location>
</feature>
<dbReference type="Proteomes" id="UP000278035">
    <property type="component" value="Chromosome"/>
</dbReference>
<dbReference type="SUPFAM" id="SSF58104">
    <property type="entry name" value="Methyl-accepting chemotaxis protein (MCP) signaling domain"/>
    <property type="match status" value="1"/>
</dbReference>
<dbReference type="InterPro" id="IPR004089">
    <property type="entry name" value="MCPsignal_dom"/>
</dbReference>
<dbReference type="PROSITE" id="PS50111">
    <property type="entry name" value="CHEMOTAXIS_TRANSDUC_2"/>
    <property type="match status" value="1"/>
</dbReference>
<feature type="domain" description="Methyl-accepting transducer" evidence="6">
    <location>
        <begin position="228"/>
        <end position="464"/>
    </location>
</feature>
<keyword evidence="5" id="KW-1133">Transmembrane helix</keyword>
<dbReference type="PANTHER" id="PTHR32089">
    <property type="entry name" value="METHYL-ACCEPTING CHEMOTAXIS PROTEIN MCPB"/>
    <property type="match status" value="1"/>
</dbReference>
<feature type="transmembrane region" description="Helical" evidence="5">
    <location>
        <begin position="89"/>
        <end position="106"/>
    </location>
</feature>
<proteinExistence type="inferred from homology"/>
<comment type="similarity">
    <text evidence="3">Belongs to the methyl-accepting chemotaxis (MCP) protein family.</text>
</comment>
<organism evidence="7 8">
    <name type="scientific">Shewanella livingstonensis</name>
    <dbReference type="NCBI Taxonomy" id="150120"/>
    <lineage>
        <taxon>Bacteria</taxon>
        <taxon>Pseudomonadati</taxon>
        <taxon>Pseudomonadota</taxon>
        <taxon>Gammaproteobacteria</taxon>
        <taxon>Alteromonadales</taxon>
        <taxon>Shewanellaceae</taxon>
        <taxon>Shewanella</taxon>
    </lineage>
</organism>
<dbReference type="OrthoDB" id="2489132at2"/>
<accession>A0A3G8LZV0</accession>
<reference evidence="8" key="1">
    <citation type="submission" date="2018-11" db="EMBL/GenBank/DDBJ databases">
        <title>Shewanella sp. M2.</title>
        <authorList>
            <person name="Hwang Y.J."/>
            <person name="Hwang C.Y."/>
        </authorList>
    </citation>
    <scope>NUCLEOTIDE SEQUENCE [LARGE SCALE GENOMIC DNA]</scope>
    <source>
        <strain evidence="8">LMG 19866</strain>
    </source>
</reference>
<dbReference type="AlphaFoldDB" id="A0A3G8LZV0"/>
<dbReference type="GO" id="GO:0006935">
    <property type="term" value="P:chemotaxis"/>
    <property type="evidence" value="ECO:0007669"/>
    <property type="project" value="InterPro"/>
</dbReference>
<dbReference type="Gene3D" id="1.10.287.950">
    <property type="entry name" value="Methyl-accepting chemotaxis protein"/>
    <property type="match status" value="1"/>
</dbReference>
<name>A0A3G8LZV0_9GAMM</name>
<dbReference type="GO" id="GO:0016020">
    <property type="term" value="C:membrane"/>
    <property type="evidence" value="ECO:0007669"/>
    <property type="project" value="UniProtKB-SubCell"/>
</dbReference>
<evidence type="ECO:0000256" key="3">
    <source>
        <dbReference type="ARBA" id="ARBA00029447"/>
    </source>
</evidence>
<keyword evidence="5" id="KW-0472">Membrane</keyword>
<dbReference type="GO" id="GO:0004888">
    <property type="term" value="F:transmembrane signaling receptor activity"/>
    <property type="evidence" value="ECO:0007669"/>
    <property type="project" value="InterPro"/>
</dbReference>
<protein>
    <submittedName>
        <fullName evidence="7">Chemotaxis protein</fullName>
    </submittedName>
</protein>
<dbReference type="PANTHER" id="PTHR32089:SF112">
    <property type="entry name" value="LYSOZYME-LIKE PROTEIN-RELATED"/>
    <property type="match status" value="1"/>
</dbReference>
<sequence>MNDKYTIELLKKHDSYIYKILMLQAPLLFISGFFGAKMLTFSTFSAIAILVIVQLSYSLLKGSELFGIVGAVIMMTVSALLIQSQMGMIEMHFHIFASMGVFLIYLRWQPLLASLLTVAVHHVGLTYIQLQGISLFDTPVMIFAGECNWSIMLIHALFAAAETFILIRIALFMRTDAIANQRIAGAIEQISADKDLSIRLPSADTPAEISFNLMLEELSQLFNDYRDIAVKMGSTSDNLMSLSEQAQQGVQQQNTQAGIIAESTQHVIDSFQQMAHDSQVSADQAREGATSSIGDRQSALNIMKDMQALETNMTEVTESMTDLTQDVTSITTLLQAIRSISDQTNLLALNAAIEAARAGESGRGFAVVADEVRTLAKRTSQSTDGIEKVLSRLNVSMLKTVESMDQGKQRTSQNVQHTNSIAQGLDQRSGQIGQVATLSHNVANGTQEQAGRLTQIGAEILDNAKAVVLLSEQVKKLASGAVEMKRITEDYQAKAAAYKV</sequence>
<keyword evidence="2 4" id="KW-0807">Transducer</keyword>
<dbReference type="RefSeq" id="WP_124732444.1">
    <property type="nucleotide sequence ID" value="NZ_CBCSKC010000002.1"/>
</dbReference>
<dbReference type="KEGG" id="slj:EGC82_20795"/>